<protein>
    <submittedName>
        <fullName evidence="2">Uncharacterized protein</fullName>
    </submittedName>
</protein>
<sequence length="121" mass="13573">MQIPKVATAFALVSNVQAQAVPVPDSLYSPSFPPPLLLTPALPNSLLAEMIAAMTQRKGHDEKHWEDDHHHEEEEEKEKDSATNTTTETNDDASTDANEKRDDESYMSYVVRQIEDTVRAH</sequence>
<proteinExistence type="predicted"/>
<gene>
    <name evidence="2" type="ORF">MKZ38_000283</name>
</gene>
<evidence type="ECO:0000313" key="3">
    <source>
        <dbReference type="Proteomes" id="UP001201980"/>
    </source>
</evidence>
<feature type="region of interest" description="Disordered" evidence="1">
    <location>
        <begin position="54"/>
        <end position="121"/>
    </location>
</feature>
<accession>A0AAD5WU35</accession>
<dbReference type="Proteomes" id="UP001201980">
    <property type="component" value="Unassembled WGS sequence"/>
</dbReference>
<keyword evidence="3" id="KW-1185">Reference proteome</keyword>
<organism evidence="2 3">
    <name type="scientific">Zalerion maritima</name>
    <dbReference type="NCBI Taxonomy" id="339359"/>
    <lineage>
        <taxon>Eukaryota</taxon>
        <taxon>Fungi</taxon>
        <taxon>Dikarya</taxon>
        <taxon>Ascomycota</taxon>
        <taxon>Pezizomycotina</taxon>
        <taxon>Sordariomycetes</taxon>
        <taxon>Lulworthiomycetidae</taxon>
        <taxon>Lulworthiales</taxon>
        <taxon>Lulworthiaceae</taxon>
        <taxon>Zalerion</taxon>
    </lineage>
</organism>
<dbReference type="EMBL" id="JAKWBI020000107">
    <property type="protein sequence ID" value="KAJ2902616.1"/>
    <property type="molecule type" value="Genomic_DNA"/>
</dbReference>
<dbReference type="AlphaFoldDB" id="A0AAD5WU35"/>
<evidence type="ECO:0000313" key="2">
    <source>
        <dbReference type="EMBL" id="KAJ2902616.1"/>
    </source>
</evidence>
<evidence type="ECO:0000256" key="1">
    <source>
        <dbReference type="SAM" id="MobiDB-lite"/>
    </source>
</evidence>
<feature type="compositionally biased region" description="Basic and acidic residues" evidence="1">
    <location>
        <begin position="58"/>
        <end position="72"/>
    </location>
</feature>
<comment type="caution">
    <text evidence="2">The sequence shown here is derived from an EMBL/GenBank/DDBJ whole genome shotgun (WGS) entry which is preliminary data.</text>
</comment>
<reference evidence="2" key="1">
    <citation type="submission" date="2022-07" db="EMBL/GenBank/DDBJ databases">
        <title>Draft genome sequence of Zalerion maritima ATCC 34329, a (micro)plastics degrading marine fungus.</title>
        <authorList>
            <person name="Paco A."/>
            <person name="Goncalves M.F.M."/>
            <person name="Rocha-Santos T.A.P."/>
            <person name="Alves A."/>
        </authorList>
    </citation>
    <scope>NUCLEOTIDE SEQUENCE</scope>
    <source>
        <strain evidence="2">ATCC 34329</strain>
    </source>
</reference>
<name>A0AAD5WU35_9PEZI</name>